<comment type="caution">
    <text evidence="1">The sequence shown here is derived from an EMBL/GenBank/DDBJ whole genome shotgun (WGS) entry which is preliminary data.</text>
</comment>
<sequence length="40" mass="4764">MNFPNLARLERHYHEEPDEVTEVDVWDLADAAYDAMKEDQ</sequence>
<proteinExistence type="predicted"/>
<accession>A0A7W8TV19</accession>
<dbReference type="Proteomes" id="UP000580797">
    <property type="component" value="Unassembled WGS sequence"/>
</dbReference>
<name>A0A7W8TV19_9MICC</name>
<evidence type="ECO:0000313" key="2">
    <source>
        <dbReference type="Proteomes" id="UP000580797"/>
    </source>
</evidence>
<reference evidence="1 2" key="1">
    <citation type="submission" date="2020-08" db="EMBL/GenBank/DDBJ databases">
        <title>Sequencing the genomes of 1000 actinobacteria strains.</title>
        <authorList>
            <person name="Klenk H.-P."/>
        </authorList>
    </citation>
    <scope>NUCLEOTIDE SEQUENCE [LARGE SCALE GENOMIC DNA]</scope>
    <source>
        <strain evidence="1 2">DSM 105783</strain>
    </source>
</reference>
<gene>
    <name evidence="1" type="ORF">HD598_002122</name>
</gene>
<dbReference type="EMBL" id="JACHDR010000001">
    <property type="protein sequence ID" value="MBB5513435.1"/>
    <property type="molecule type" value="Genomic_DNA"/>
</dbReference>
<protein>
    <submittedName>
        <fullName evidence="1">Uncharacterized protein</fullName>
    </submittedName>
</protein>
<dbReference type="RefSeq" id="WP_260170540.1">
    <property type="nucleotide sequence ID" value="NZ_BAAARH010000002.1"/>
</dbReference>
<dbReference type="AlphaFoldDB" id="A0A7W8TV19"/>
<evidence type="ECO:0000313" key="1">
    <source>
        <dbReference type="EMBL" id="MBB5513435.1"/>
    </source>
</evidence>
<organism evidence="1 2">
    <name type="scientific">Neomicrococcus aestuarii</name>
    <dbReference type="NCBI Taxonomy" id="556325"/>
    <lineage>
        <taxon>Bacteria</taxon>
        <taxon>Bacillati</taxon>
        <taxon>Actinomycetota</taxon>
        <taxon>Actinomycetes</taxon>
        <taxon>Micrococcales</taxon>
        <taxon>Micrococcaceae</taxon>
        <taxon>Neomicrococcus</taxon>
    </lineage>
</organism>